<protein>
    <submittedName>
        <fullName evidence="5">Alpha/beta hydrolase</fullName>
    </submittedName>
</protein>
<dbReference type="EMBL" id="CP042345">
    <property type="protein sequence ID" value="QEA15108.1"/>
    <property type="molecule type" value="Genomic_DNA"/>
</dbReference>
<dbReference type="KEGG" id="ngf:FRF71_02570"/>
<proteinExistence type="predicted"/>
<dbReference type="OrthoDB" id="9771666at2"/>
<evidence type="ECO:0000256" key="3">
    <source>
        <dbReference type="SAM" id="SignalP"/>
    </source>
</evidence>
<sequence length="321" mass="34552">MSMRKSLILSLGAIALIGTTIAQAAPGDRLRERLKERMESRQGGSGERRGAQRDADAPRTRPDQTFAYGSDRLQQLDFYKAKGAAGPAPLVIFVHGGGWKRGSKDVAGSRYAPAHYTGLGYNYAAINYRLVPEATVEQQAADVAQSVRALLDRARELGIDRSKVVLTGHSAGAHLVALVGTDEQYLRSGGLSFRDLAGVMPNDGAAYDVAAQMKDGGPMMQDTYVQAFGTDPVRQRALSPTLQAAAPNAPRFLLIHVQRQDGVAQAKALEAALRQGGTTVERREFEGRGLQGHAEINRQLGNPDYPATAVVDAWLKSIFGR</sequence>
<name>A0A5B8S1W7_9SPHN</name>
<feature type="chain" id="PRO_5022852818" evidence="3">
    <location>
        <begin position="25"/>
        <end position="321"/>
    </location>
</feature>
<dbReference type="Gene3D" id="3.40.50.1820">
    <property type="entry name" value="alpha/beta hydrolase"/>
    <property type="match status" value="1"/>
</dbReference>
<evidence type="ECO:0000256" key="1">
    <source>
        <dbReference type="ARBA" id="ARBA00022801"/>
    </source>
</evidence>
<dbReference type="PANTHER" id="PTHR48081:SF33">
    <property type="entry name" value="KYNURENINE FORMAMIDASE"/>
    <property type="match status" value="1"/>
</dbReference>
<feature type="compositionally biased region" description="Basic and acidic residues" evidence="2">
    <location>
        <begin position="36"/>
        <end position="62"/>
    </location>
</feature>
<keyword evidence="3" id="KW-0732">Signal</keyword>
<dbReference type="SUPFAM" id="SSF53474">
    <property type="entry name" value="alpha/beta-Hydrolases"/>
    <property type="match status" value="1"/>
</dbReference>
<dbReference type="InterPro" id="IPR050300">
    <property type="entry name" value="GDXG_lipolytic_enzyme"/>
</dbReference>
<feature type="domain" description="BD-FAE-like" evidence="4">
    <location>
        <begin position="76"/>
        <end position="184"/>
    </location>
</feature>
<evidence type="ECO:0000313" key="6">
    <source>
        <dbReference type="Proteomes" id="UP000321172"/>
    </source>
</evidence>
<dbReference type="InterPro" id="IPR029058">
    <property type="entry name" value="AB_hydrolase_fold"/>
</dbReference>
<feature type="region of interest" description="Disordered" evidence="2">
    <location>
        <begin position="36"/>
        <end position="65"/>
    </location>
</feature>
<keyword evidence="6" id="KW-1185">Reference proteome</keyword>
<organism evidence="5 6">
    <name type="scientific">Novosphingobium ginsenosidimutans</name>
    <dbReference type="NCBI Taxonomy" id="1176536"/>
    <lineage>
        <taxon>Bacteria</taxon>
        <taxon>Pseudomonadati</taxon>
        <taxon>Pseudomonadota</taxon>
        <taxon>Alphaproteobacteria</taxon>
        <taxon>Sphingomonadales</taxon>
        <taxon>Sphingomonadaceae</taxon>
        <taxon>Novosphingobium</taxon>
    </lineage>
</organism>
<dbReference type="InterPro" id="IPR049492">
    <property type="entry name" value="BD-FAE-like_dom"/>
</dbReference>
<keyword evidence="1 5" id="KW-0378">Hydrolase</keyword>
<dbReference type="Proteomes" id="UP000321172">
    <property type="component" value="Chromosome"/>
</dbReference>
<gene>
    <name evidence="5" type="ORF">FRF71_02570</name>
</gene>
<dbReference type="AlphaFoldDB" id="A0A5B8S1W7"/>
<dbReference type="PANTHER" id="PTHR48081">
    <property type="entry name" value="AB HYDROLASE SUPERFAMILY PROTEIN C4A8.06C"/>
    <property type="match status" value="1"/>
</dbReference>
<evidence type="ECO:0000256" key="2">
    <source>
        <dbReference type="SAM" id="MobiDB-lite"/>
    </source>
</evidence>
<reference evidence="5 6" key="1">
    <citation type="journal article" date="2013" name="J. Microbiol. Biotechnol.">
        <title>Novosphingobium ginsenosidimutans sp. nov., with the ability to convert ginsenoside.</title>
        <authorList>
            <person name="Kim J.K."/>
            <person name="He D."/>
            <person name="Liu Q.M."/>
            <person name="Park H.Y."/>
            <person name="Jung M.S."/>
            <person name="Yoon M.H."/>
            <person name="Kim S.C."/>
            <person name="Im W.T."/>
        </authorList>
    </citation>
    <scope>NUCLEOTIDE SEQUENCE [LARGE SCALE GENOMIC DNA]</scope>
    <source>
        <strain evidence="5 6">FW-6</strain>
    </source>
</reference>
<dbReference type="Pfam" id="PF20434">
    <property type="entry name" value="BD-FAE"/>
    <property type="match status" value="1"/>
</dbReference>
<evidence type="ECO:0000313" key="5">
    <source>
        <dbReference type="EMBL" id="QEA15108.1"/>
    </source>
</evidence>
<dbReference type="GO" id="GO:0016787">
    <property type="term" value="F:hydrolase activity"/>
    <property type="evidence" value="ECO:0007669"/>
    <property type="project" value="UniProtKB-KW"/>
</dbReference>
<feature type="signal peptide" evidence="3">
    <location>
        <begin position="1"/>
        <end position="24"/>
    </location>
</feature>
<accession>A0A5B8S1W7</accession>
<evidence type="ECO:0000259" key="4">
    <source>
        <dbReference type="Pfam" id="PF20434"/>
    </source>
</evidence>